<keyword evidence="3" id="KW-0418">Kinase</keyword>
<dbReference type="AlphaFoldDB" id="D5V1C5"/>
<keyword evidence="7" id="KW-1185">Reference proteome</keyword>
<protein>
    <submittedName>
        <fullName evidence="6">HipA N-terminal domain protein</fullName>
    </submittedName>
</protein>
<dbReference type="OrthoDB" id="9805913at2"/>
<gene>
    <name evidence="6" type="ordered locus">Arnit_2437</name>
</gene>
<evidence type="ECO:0000256" key="3">
    <source>
        <dbReference type="ARBA" id="ARBA00022777"/>
    </source>
</evidence>
<dbReference type="PANTHER" id="PTHR37419">
    <property type="entry name" value="SERINE/THREONINE-PROTEIN KINASE TOXIN HIPA"/>
    <property type="match status" value="1"/>
</dbReference>
<dbReference type="EMBL" id="CP001999">
    <property type="protein sequence ID" value="ADG94087.1"/>
    <property type="molecule type" value="Genomic_DNA"/>
</dbReference>
<dbReference type="Pfam" id="PF07804">
    <property type="entry name" value="HipA_C"/>
    <property type="match status" value="1"/>
</dbReference>
<keyword evidence="2" id="KW-0808">Transferase</keyword>
<dbReference type="GO" id="GO:0004674">
    <property type="term" value="F:protein serine/threonine kinase activity"/>
    <property type="evidence" value="ECO:0007669"/>
    <property type="project" value="TreeGrafter"/>
</dbReference>
<proteinExistence type="inferred from homology"/>
<accession>D5V1C5</accession>
<organism evidence="6 7">
    <name type="scientific">Arcobacter nitrofigilis (strain ATCC 33309 / DSM 7299 / CCUG 15893 / LMG 7604 / NCTC 12251 / CI)</name>
    <name type="common">Campylobacter nitrofigilis</name>
    <dbReference type="NCBI Taxonomy" id="572480"/>
    <lineage>
        <taxon>Bacteria</taxon>
        <taxon>Pseudomonadati</taxon>
        <taxon>Campylobacterota</taxon>
        <taxon>Epsilonproteobacteria</taxon>
        <taxon>Campylobacterales</taxon>
        <taxon>Arcobacteraceae</taxon>
        <taxon>Arcobacter</taxon>
    </lineage>
</organism>
<feature type="domain" description="HipA-like C-terminal" evidence="4">
    <location>
        <begin position="140"/>
        <end position="379"/>
    </location>
</feature>
<dbReference type="InterPro" id="IPR017508">
    <property type="entry name" value="HipA_N1"/>
</dbReference>
<evidence type="ECO:0000259" key="4">
    <source>
        <dbReference type="Pfam" id="PF07804"/>
    </source>
</evidence>
<dbReference type="InterPro" id="IPR012893">
    <property type="entry name" value="HipA-like_C"/>
</dbReference>
<evidence type="ECO:0000313" key="6">
    <source>
        <dbReference type="EMBL" id="ADG94087.1"/>
    </source>
</evidence>
<dbReference type="Proteomes" id="UP000000939">
    <property type="component" value="Chromosome"/>
</dbReference>
<dbReference type="Pfam" id="PF13657">
    <property type="entry name" value="Couple_hipA"/>
    <property type="match status" value="1"/>
</dbReference>
<name>D5V1C5_ARCNC</name>
<reference evidence="6 7" key="1">
    <citation type="journal article" date="2010" name="Stand. Genomic Sci.">
        <title>Complete genome sequence of Arcobacter nitrofigilis type strain (CI).</title>
        <authorList>
            <person name="Pati A."/>
            <person name="Gronow S."/>
            <person name="Lapidus A."/>
            <person name="Copeland A."/>
            <person name="Glavina Del Rio T."/>
            <person name="Nolan M."/>
            <person name="Lucas S."/>
            <person name="Tice H."/>
            <person name="Cheng J.F."/>
            <person name="Han C."/>
            <person name="Chertkov O."/>
            <person name="Bruce D."/>
            <person name="Tapia R."/>
            <person name="Goodwin L."/>
            <person name="Pitluck S."/>
            <person name="Liolios K."/>
            <person name="Ivanova N."/>
            <person name="Mavromatis K."/>
            <person name="Chen A."/>
            <person name="Palaniappan K."/>
            <person name="Land M."/>
            <person name="Hauser L."/>
            <person name="Chang Y.J."/>
            <person name="Jeffries C.D."/>
            <person name="Detter J.C."/>
            <person name="Rohde M."/>
            <person name="Goker M."/>
            <person name="Bristow J."/>
            <person name="Eisen J.A."/>
            <person name="Markowitz V."/>
            <person name="Hugenholtz P."/>
            <person name="Klenk H.P."/>
            <person name="Kyrpides N.C."/>
        </authorList>
    </citation>
    <scope>NUCLEOTIDE SEQUENCE [LARGE SCALE GENOMIC DNA]</scope>
    <source>
        <strain evidence="7">ATCC 33309 / DSM 7299 / CCUG 15893 / LMG 7604 / NCTC 12251 / CI</strain>
    </source>
</reference>
<comment type="similarity">
    <text evidence="1">Belongs to the HipA Ser/Thr kinase family.</text>
</comment>
<dbReference type="KEGG" id="ant:Arnit_2437"/>
<dbReference type="InterPro" id="IPR052028">
    <property type="entry name" value="HipA_Ser/Thr_kinase"/>
</dbReference>
<evidence type="ECO:0000259" key="5">
    <source>
        <dbReference type="Pfam" id="PF13657"/>
    </source>
</evidence>
<evidence type="ECO:0000256" key="2">
    <source>
        <dbReference type="ARBA" id="ARBA00022679"/>
    </source>
</evidence>
<dbReference type="RefSeq" id="WP_013136232.1">
    <property type="nucleotide sequence ID" value="NC_014166.1"/>
</dbReference>
<feature type="domain" description="HipA N-terminal subdomain 1" evidence="5">
    <location>
        <begin position="7"/>
        <end position="100"/>
    </location>
</feature>
<dbReference type="GO" id="GO:0005829">
    <property type="term" value="C:cytosol"/>
    <property type="evidence" value="ECO:0007669"/>
    <property type="project" value="TreeGrafter"/>
</dbReference>
<evidence type="ECO:0000256" key="1">
    <source>
        <dbReference type="ARBA" id="ARBA00010164"/>
    </source>
</evidence>
<dbReference type="eggNOG" id="COG3550">
    <property type="taxonomic scope" value="Bacteria"/>
</dbReference>
<sequence length="429" mass="49339">MNTLILFCDKKEVAFLKFDANKEEFSFEYTDYWKENGFELSPCMKFEVKISSKTIRNFVENLLPEGQGREILTNFHHISKNNIFGLIQIIGKETTGALTFSSKDIVLETSFREIPESELAERIRNRKSIPIEVWDGKARLSVAGVQDKLPITIIDSKFGFGEGELASTHILKFEKDTDNIVLNEFLSLKLASEAGLLVPNTKLIKIEDQEVLLIERFDRKLIDNSTIKRKHIIDACQALDLSVFHKYERAFGSGDMKDYREGASFKKIFSLVGNCDSPILAKKNLITWICVNLCLGNSDAHGKNLSFMIEKNSMILTPFYDIINITVYDNKYETDFAMGINEAFNYDELGTYDFVEFCEELNINVKGFVKEFKRVSNQINKSLDNPTLVELSNENKIEFFKKYKNDVQERIKKLTPMIDYCVEYISNSN</sequence>
<dbReference type="PANTHER" id="PTHR37419:SF1">
    <property type="entry name" value="SERINE_THREONINE-PROTEIN KINASE TOXIN HIPA"/>
    <property type="match status" value="1"/>
</dbReference>
<dbReference type="NCBIfam" id="TIGR03071">
    <property type="entry name" value="couple_hipA"/>
    <property type="match status" value="1"/>
</dbReference>
<dbReference type="HOGENOM" id="CLU_030167_1_0_7"/>
<dbReference type="STRING" id="572480.Arnit_2437"/>
<evidence type="ECO:0000313" key="7">
    <source>
        <dbReference type="Proteomes" id="UP000000939"/>
    </source>
</evidence>